<gene>
    <name evidence="2" type="ORF">ENO08_00590</name>
</gene>
<dbReference type="Gene3D" id="2.30.42.10">
    <property type="match status" value="1"/>
</dbReference>
<protein>
    <submittedName>
        <fullName evidence="2">PDZ domain-containing protein</fullName>
    </submittedName>
</protein>
<evidence type="ECO:0000259" key="1">
    <source>
        <dbReference type="Pfam" id="PF13180"/>
    </source>
</evidence>
<dbReference type="AlphaFoldDB" id="A0A7V2ATF7"/>
<sequence length="55" mass="6053">GLKKGDIIVKLGEHEITDLKSYAEALRSFSPGDAVPLEYIRGGEHKTTEITLKAR</sequence>
<dbReference type="InterPro" id="IPR036034">
    <property type="entry name" value="PDZ_sf"/>
</dbReference>
<dbReference type="SUPFAM" id="SSF50156">
    <property type="entry name" value="PDZ domain-like"/>
    <property type="match status" value="1"/>
</dbReference>
<dbReference type="EMBL" id="DSEC01000046">
    <property type="protein sequence ID" value="HER42941.1"/>
    <property type="molecule type" value="Genomic_DNA"/>
</dbReference>
<proteinExistence type="predicted"/>
<reference evidence="2" key="1">
    <citation type="journal article" date="2020" name="mSystems">
        <title>Genome- and Community-Level Interaction Insights into Carbon Utilization and Element Cycling Functions of Hydrothermarchaeota in Hydrothermal Sediment.</title>
        <authorList>
            <person name="Zhou Z."/>
            <person name="Liu Y."/>
            <person name="Xu W."/>
            <person name="Pan J."/>
            <person name="Luo Z.H."/>
            <person name="Li M."/>
        </authorList>
    </citation>
    <scope>NUCLEOTIDE SEQUENCE [LARGE SCALE GENOMIC DNA]</scope>
    <source>
        <strain evidence="2">SpSt-1233</strain>
    </source>
</reference>
<accession>A0A7V2ATF7</accession>
<dbReference type="Pfam" id="PF13180">
    <property type="entry name" value="PDZ_2"/>
    <property type="match status" value="1"/>
</dbReference>
<name>A0A7V2ATF7_UNCEI</name>
<organism evidence="2">
    <name type="scientific">Eiseniibacteriota bacterium</name>
    <dbReference type="NCBI Taxonomy" id="2212470"/>
    <lineage>
        <taxon>Bacteria</taxon>
        <taxon>Candidatus Eiseniibacteriota</taxon>
    </lineage>
</organism>
<feature type="domain" description="PDZ" evidence="1">
    <location>
        <begin position="1"/>
        <end position="52"/>
    </location>
</feature>
<feature type="non-terminal residue" evidence="2">
    <location>
        <position position="1"/>
    </location>
</feature>
<dbReference type="Proteomes" id="UP000886069">
    <property type="component" value="Unassembled WGS sequence"/>
</dbReference>
<dbReference type="InterPro" id="IPR001478">
    <property type="entry name" value="PDZ"/>
</dbReference>
<comment type="caution">
    <text evidence="2">The sequence shown here is derived from an EMBL/GenBank/DDBJ whole genome shotgun (WGS) entry which is preliminary data.</text>
</comment>
<evidence type="ECO:0000313" key="2">
    <source>
        <dbReference type="EMBL" id="HER42941.1"/>
    </source>
</evidence>